<evidence type="ECO:0000256" key="1">
    <source>
        <dbReference type="SAM" id="MobiDB-lite"/>
    </source>
</evidence>
<accession>A0A4W3HXN0</accession>
<dbReference type="PROSITE" id="PS50234">
    <property type="entry name" value="VWFA"/>
    <property type="match status" value="1"/>
</dbReference>
<reference evidence="4" key="5">
    <citation type="submission" date="2025-09" db="UniProtKB">
        <authorList>
            <consortium name="Ensembl"/>
        </authorList>
    </citation>
    <scope>IDENTIFICATION</scope>
</reference>
<dbReference type="InterPro" id="IPR052627">
    <property type="entry name" value="VWA_domain-containing"/>
</dbReference>
<reference evidence="5" key="3">
    <citation type="journal article" date="2014" name="Nature">
        <title>Elephant shark genome provides unique insights into gnathostome evolution.</title>
        <authorList>
            <consortium name="International Elephant Shark Genome Sequencing Consortium"/>
            <person name="Venkatesh B."/>
            <person name="Lee A.P."/>
            <person name="Ravi V."/>
            <person name="Maurya A.K."/>
            <person name="Lian M.M."/>
            <person name="Swann J.B."/>
            <person name="Ohta Y."/>
            <person name="Flajnik M.F."/>
            <person name="Sutoh Y."/>
            <person name="Kasahara M."/>
            <person name="Hoon S."/>
            <person name="Gangu V."/>
            <person name="Roy S.W."/>
            <person name="Irimia M."/>
            <person name="Korzh V."/>
            <person name="Kondrychyn I."/>
            <person name="Lim Z.W."/>
            <person name="Tay B.H."/>
            <person name="Tohari S."/>
            <person name="Kong K.W."/>
            <person name="Ho S."/>
            <person name="Lorente-Galdos B."/>
            <person name="Quilez J."/>
            <person name="Marques-Bonet T."/>
            <person name="Raney B.J."/>
            <person name="Ingham P.W."/>
            <person name="Tay A."/>
            <person name="Hillier L.W."/>
            <person name="Minx P."/>
            <person name="Boehm T."/>
            <person name="Wilson R.K."/>
            <person name="Brenner S."/>
            <person name="Warren W.C."/>
        </authorList>
    </citation>
    <scope>NUCLEOTIDE SEQUENCE [LARGE SCALE GENOMIC DNA]</scope>
</reference>
<gene>
    <name evidence="4" type="primary">vwa5b2</name>
</gene>
<dbReference type="Proteomes" id="UP000314986">
    <property type="component" value="Unassembled WGS sequence"/>
</dbReference>
<dbReference type="InterPro" id="IPR013694">
    <property type="entry name" value="VIT"/>
</dbReference>
<feature type="compositionally biased region" description="Polar residues" evidence="1">
    <location>
        <begin position="627"/>
        <end position="643"/>
    </location>
</feature>
<dbReference type="InterPro" id="IPR036465">
    <property type="entry name" value="vWFA_dom_sf"/>
</dbReference>
<sequence>MPGLLNQNTWEGLPLTASWIKACTNGYSLRVSTSLTYINPETEPVRGVFVYLLEESEAVVGFEASTAGKLVTIQMKNRSKAEDCLIPCPLLDTGHLILDEDMDRRTFIVSTGEIGSQETMTIALSTTLELQTQHNGTVQVVFSSVFMPLVFSSTSCFRTGGLKPEKSLTIGHRCLPEIFNIQAFNPVPYEFHFEMLVRGPCLLAGVESPTHALRADADPGARSASTTYITLAESHQYDRNLEIILHPSEPHVPHVILEEGSMSFKEYEQQIRSRRDFSRVVKKDSSFDKKVEFVRKRFHKDIAFNPVLMLNFCPDLQSIATEFGHVTREIIFLIDRSAMLVAVKSLPPGTLLNIIGFGSNVKTLFSSSRICNDDTLSLACEYIQRMRADMGGTNILGALSWIFNQTVQRGYPRQLFILTDGSMGNTAKIIELVRKNLSIRCFSYGLGPNACKRLLHGVAKVTGGTVEFFKEGERLQPKLIKSLKKAIEPVMSDITIEWYLPDTLEVLLSPTEIGPLYPGEHLISYGVLFDLSGPKAPSRGSTSSVFQTQEDPPTPTTSDSIKSPLLKENNGIEEALKEISREISLEFSDCYFIPDFETDPLHNIRKRIYHPSYIHEQYTLTHCSVSSERGIPTTTHGSNSSDSTEPHDMESASLPHGLESITEQGQKSLLRWELTRKPFSLPTSEMVISKVSNCPGLSRFTNINKAAKTNCSLSFQASTPDWDTFFDPESLFSPVISEELSVTETDSVPAMHCKSVIYGLICGKPVTWDVTTSLTSLYGASIQEEPMQNEENVWKEILHQLAAQSVIKDFENMAEKESEIEYGKYISIIGVQLHLLSRCVSLDFDGTDVTSHDIATSSPENLSITFQQTDSGRGSETDLCENSPVSSEASNAFCEPANDLDPQDEDLEGMGWATAVALGWLEHQCASYFVEWELIAAKADSWLQVQHLPEGVNMGGLKVAARQLFLLLRHWNENIKLNMLCYNPNNM</sequence>
<dbReference type="InParanoid" id="A0A4W3HXN0"/>
<evidence type="ECO:0000313" key="5">
    <source>
        <dbReference type="Proteomes" id="UP000314986"/>
    </source>
</evidence>
<reference evidence="5" key="2">
    <citation type="journal article" date="2007" name="PLoS Biol.">
        <title>Survey sequencing and comparative analysis of the elephant shark (Callorhinchus milii) genome.</title>
        <authorList>
            <person name="Venkatesh B."/>
            <person name="Kirkness E.F."/>
            <person name="Loh Y.H."/>
            <person name="Halpern A.L."/>
            <person name="Lee A.P."/>
            <person name="Johnson J."/>
            <person name="Dandona N."/>
            <person name="Viswanathan L.D."/>
            <person name="Tay A."/>
            <person name="Venter J.C."/>
            <person name="Strausberg R.L."/>
            <person name="Brenner S."/>
        </authorList>
    </citation>
    <scope>NUCLEOTIDE SEQUENCE [LARGE SCALE GENOMIC DNA]</scope>
</reference>
<dbReference type="PANTHER" id="PTHR46299">
    <property type="entry name" value="VON WILLEBRAND FACTOR A DOMAIN-CONTAINING PROTEIN 5B2-RELATED"/>
    <property type="match status" value="1"/>
</dbReference>
<reference evidence="5" key="1">
    <citation type="journal article" date="2006" name="Science">
        <title>Ancient noncoding elements conserved in the human genome.</title>
        <authorList>
            <person name="Venkatesh B."/>
            <person name="Kirkness E.F."/>
            <person name="Loh Y.H."/>
            <person name="Halpern A.L."/>
            <person name="Lee A.P."/>
            <person name="Johnson J."/>
            <person name="Dandona N."/>
            <person name="Viswanathan L.D."/>
            <person name="Tay A."/>
            <person name="Venter J.C."/>
            <person name="Strausberg R.L."/>
            <person name="Brenner S."/>
        </authorList>
    </citation>
    <scope>NUCLEOTIDE SEQUENCE [LARGE SCALE GENOMIC DNA]</scope>
</reference>
<dbReference type="SUPFAM" id="SSF53300">
    <property type="entry name" value="vWA-like"/>
    <property type="match status" value="1"/>
</dbReference>
<evidence type="ECO:0000259" key="2">
    <source>
        <dbReference type="PROSITE" id="PS50234"/>
    </source>
</evidence>
<feature type="compositionally biased region" description="Polar residues" evidence="1">
    <location>
        <begin position="539"/>
        <end position="561"/>
    </location>
</feature>
<dbReference type="STRING" id="7868.ENSCMIP00000020035"/>
<dbReference type="PANTHER" id="PTHR46299:SF2">
    <property type="entry name" value="VON WILLEBRAND FACTOR A DOMAIN-CONTAINING PROTEIN 5B2"/>
    <property type="match status" value="1"/>
</dbReference>
<dbReference type="InterPro" id="IPR002035">
    <property type="entry name" value="VWF_A"/>
</dbReference>
<organism evidence="4 5">
    <name type="scientific">Callorhinchus milii</name>
    <name type="common">Ghost shark</name>
    <dbReference type="NCBI Taxonomy" id="7868"/>
    <lineage>
        <taxon>Eukaryota</taxon>
        <taxon>Metazoa</taxon>
        <taxon>Chordata</taxon>
        <taxon>Craniata</taxon>
        <taxon>Vertebrata</taxon>
        <taxon>Chondrichthyes</taxon>
        <taxon>Holocephali</taxon>
        <taxon>Chimaeriformes</taxon>
        <taxon>Callorhinchidae</taxon>
        <taxon>Callorhinchus</taxon>
    </lineage>
</organism>
<evidence type="ECO:0000259" key="3">
    <source>
        <dbReference type="PROSITE" id="PS51468"/>
    </source>
</evidence>
<evidence type="ECO:0000313" key="4">
    <source>
        <dbReference type="Ensembl" id="ENSCMIP00000020035.1"/>
    </source>
</evidence>
<feature type="domain" description="VIT" evidence="3">
    <location>
        <begin position="1"/>
        <end position="128"/>
    </location>
</feature>
<dbReference type="Gene3D" id="3.40.50.410">
    <property type="entry name" value="von Willebrand factor, type A domain"/>
    <property type="match status" value="1"/>
</dbReference>
<reference evidence="4" key="4">
    <citation type="submission" date="2025-08" db="UniProtKB">
        <authorList>
            <consortium name="Ensembl"/>
        </authorList>
    </citation>
    <scope>IDENTIFICATION</scope>
</reference>
<dbReference type="AlphaFoldDB" id="A0A4W3HXN0"/>
<dbReference type="PROSITE" id="PS51468">
    <property type="entry name" value="VIT"/>
    <property type="match status" value="1"/>
</dbReference>
<protein>
    <submittedName>
        <fullName evidence="4">von Willebrand factor A domain containing 5B2</fullName>
    </submittedName>
</protein>
<dbReference type="Pfam" id="PF13757">
    <property type="entry name" value="VIT_2"/>
    <property type="match status" value="1"/>
</dbReference>
<dbReference type="OMA" id="EDCCFDC"/>
<name>A0A4W3HXN0_CALMI</name>
<proteinExistence type="predicted"/>
<dbReference type="GeneTree" id="ENSGT00940000157096"/>
<dbReference type="Ensembl" id="ENSCMIT00000020407.1">
    <property type="protein sequence ID" value="ENSCMIP00000020035.1"/>
    <property type="gene ID" value="ENSCMIG00000009279.1"/>
</dbReference>
<keyword evidence="5" id="KW-1185">Reference proteome</keyword>
<feature type="domain" description="VWFA" evidence="2">
    <location>
        <begin position="305"/>
        <end position="487"/>
    </location>
</feature>
<feature type="region of interest" description="Disordered" evidence="1">
    <location>
        <begin position="627"/>
        <end position="657"/>
    </location>
</feature>
<dbReference type="Pfam" id="PF13768">
    <property type="entry name" value="VWA_3"/>
    <property type="match status" value="1"/>
</dbReference>
<feature type="region of interest" description="Disordered" evidence="1">
    <location>
        <begin position="539"/>
        <end position="567"/>
    </location>
</feature>